<protein>
    <submittedName>
        <fullName evidence="1">Uncharacterized protein</fullName>
    </submittedName>
</protein>
<proteinExistence type="predicted"/>
<evidence type="ECO:0000313" key="1">
    <source>
        <dbReference type="EMBL" id="EEG24162.1"/>
    </source>
</evidence>
<dbReference type="Proteomes" id="UP000005837">
    <property type="component" value="Unassembled WGS sequence"/>
</dbReference>
<dbReference type="AlphaFoldDB" id="C0DTW4"/>
<reference evidence="1 2" key="1">
    <citation type="submission" date="2009-01" db="EMBL/GenBank/DDBJ databases">
        <authorList>
            <person name="Fulton L."/>
            <person name="Clifton S."/>
            <person name="Chinwalla A.T."/>
            <person name="Mitreva M."/>
            <person name="Sodergren E."/>
            <person name="Weinstock G."/>
            <person name="Clifton S."/>
            <person name="Dooling D.J."/>
            <person name="Fulton B."/>
            <person name="Minx P."/>
            <person name="Pepin K.H."/>
            <person name="Johnson M."/>
            <person name="Bhonagiri V."/>
            <person name="Nash W.E."/>
            <person name="Mardis E.R."/>
            <person name="Wilson R.K."/>
        </authorList>
    </citation>
    <scope>NUCLEOTIDE SEQUENCE [LARGE SCALE GENOMIC DNA]</scope>
    <source>
        <strain evidence="1 2">ATCC 23834</strain>
    </source>
</reference>
<accession>C0DTW4</accession>
<evidence type="ECO:0000313" key="2">
    <source>
        <dbReference type="Proteomes" id="UP000005837"/>
    </source>
</evidence>
<gene>
    <name evidence="1" type="ORF">EIKCOROL_00794</name>
</gene>
<dbReference type="HOGENOM" id="CLU_2507412_0_0_4"/>
<sequence length="85" mass="9352">MAGQGGRLPENGSLQWGAQTCPRLVYKCQSSPGYFHISGSLKQHLSGYLKTSNQLKIRNLYAGRQVSAYPITSSIIRKGTHETAR</sequence>
<organism evidence="1 2">
    <name type="scientific">Eikenella corrodens ATCC 23834</name>
    <dbReference type="NCBI Taxonomy" id="546274"/>
    <lineage>
        <taxon>Bacteria</taxon>
        <taxon>Pseudomonadati</taxon>
        <taxon>Pseudomonadota</taxon>
        <taxon>Betaproteobacteria</taxon>
        <taxon>Neisseriales</taxon>
        <taxon>Neisseriaceae</taxon>
        <taxon>Eikenella</taxon>
    </lineage>
</organism>
<comment type="caution">
    <text evidence="1">The sequence shown here is derived from an EMBL/GenBank/DDBJ whole genome shotgun (WGS) entry which is preliminary data.</text>
</comment>
<name>C0DTW4_EIKCO</name>
<dbReference type="EMBL" id="ACEA01000017">
    <property type="protein sequence ID" value="EEG24162.1"/>
    <property type="molecule type" value="Genomic_DNA"/>
</dbReference>